<dbReference type="Proteomes" id="UP001500298">
    <property type="component" value="Unassembled WGS sequence"/>
</dbReference>
<proteinExistence type="predicted"/>
<gene>
    <name evidence="2" type="ORF">GCM10023331_12050</name>
</gene>
<dbReference type="InterPro" id="IPR002123">
    <property type="entry name" value="Plipid/glycerol_acylTrfase"/>
</dbReference>
<protein>
    <recommendedName>
        <fullName evidence="1">Phospholipid/glycerol acyltransferase domain-containing protein</fullName>
    </recommendedName>
</protein>
<accession>A0ABP9D9J7</accession>
<name>A0ABP9D9J7_9BACT</name>
<dbReference type="EMBL" id="BAABJX010000020">
    <property type="protein sequence ID" value="GAA4828570.1"/>
    <property type="molecule type" value="Genomic_DNA"/>
</dbReference>
<evidence type="ECO:0000313" key="3">
    <source>
        <dbReference type="Proteomes" id="UP001500298"/>
    </source>
</evidence>
<feature type="domain" description="Phospholipid/glycerol acyltransferase" evidence="1">
    <location>
        <begin position="78"/>
        <end position="192"/>
    </location>
</feature>
<sequence>MKKEISIRLLLPHWPEWKIKLGDFFLNSAPLMYIGHANKLLHKHRGKKNSVLIEAISQDVGVEPVLHNGENLPKTGPVTIVANHPGGADIIATVVALSKVRKDIVILANRLICLEPLKDLVIPVDTLGRKKVDQNQIDEAYQQGKAVVFFAAGKNSRYNEKGELRDRKWRTSFLSYAKRYNSPIVLMHIDGTNSPLFYKVSKIRERYEKLKNVPLENLFQLKELLTAKGKINLTLSKPIDIHAIVEKGDSQEKLRNQAHKMQEFLYSPDFQSTDFLATVEQ</sequence>
<dbReference type="SMART" id="SM00563">
    <property type="entry name" value="PlsC"/>
    <property type="match status" value="1"/>
</dbReference>
<reference evidence="3" key="1">
    <citation type="journal article" date="2019" name="Int. J. Syst. Evol. Microbiol.">
        <title>The Global Catalogue of Microorganisms (GCM) 10K type strain sequencing project: providing services to taxonomists for standard genome sequencing and annotation.</title>
        <authorList>
            <consortium name="The Broad Institute Genomics Platform"/>
            <consortium name="The Broad Institute Genome Sequencing Center for Infectious Disease"/>
            <person name="Wu L."/>
            <person name="Ma J."/>
        </authorList>
    </citation>
    <scope>NUCLEOTIDE SEQUENCE [LARGE SCALE GENOMIC DNA]</scope>
    <source>
        <strain evidence="3">JCM 18326</strain>
    </source>
</reference>
<comment type="caution">
    <text evidence="2">The sequence shown here is derived from an EMBL/GenBank/DDBJ whole genome shotgun (WGS) entry which is preliminary data.</text>
</comment>
<organism evidence="2 3">
    <name type="scientific">Algivirga pacifica</name>
    <dbReference type="NCBI Taxonomy" id="1162670"/>
    <lineage>
        <taxon>Bacteria</taxon>
        <taxon>Pseudomonadati</taxon>
        <taxon>Bacteroidota</taxon>
        <taxon>Cytophagia</taxon>
        <taxon>Cytophagales</taxon>
        <taxon>Flammeovirgaceae</taxon>
        <taxon>Algivirga</taxon>
    </lineage>
</organism>
<dbReference type="RefSeq" id="WP_345370065.1">
    <property type="nucleotide sequence ID" value="NZ_BAABJX010000020.1"/>
</dbReference>
<keyword evidence="3" id="KW-1185">Reference proteome</keyword>
<dbReference type="Pfam" id="PF19576">
    <property type="entry name" value="Acyltransf_2"/>
    <property type="match status" value="1"/>
</dbReference>
<evidence type="ECO:0000259" key="1">
    <source>
        <dbReference type="SMART" id="SM00563"/>
    </source>
</evidence>
<dbReference type="SUPFAM" id="SSF69593">
    <property type="entry name" value="Glycerol-3-phosphate (1)-acyltransferase"/>
    <property type="match status" value="1"/>
</dbReference>
<evidence type="ECO:0000313" key="2">
    <source>
        <dbReference type="EMBL" id="GAA4828570.1"/>
    </source>
</evidence>
<dbReference type="InterPro" id="IPR045746">
    <property type="entry name" value="ACT14924-like_Acyltransf_dom"/>
</dbReference>